<name>A0A0M0JUU9_9EUKA</name>
<reference evidence="3" key="1">
    <citation type="journal article" date="2015" name="PLoS Genet.">
        <title>Genome Sequence and Transcriptome Analyses of Chrysochromulina tobin: Metabolic Tools for Enhanced Algal Fitness in the Prominent Order Prymnesiales (Haptophyceae).</title>
        <authorList>
            <person name="Hovde B.T."/>
            <person name="Deodato C.R."/>
            <person name="Hunsperger H.M."/>
            <person name="Ryken S.A."/>
            <person name="Yost W."/>
            <person name="Jha R.K."/>
            <person name="Patterson J."/>
            <person name="Monnat R.J. Jr."/>
            <person name="Barlow S.B."/>
            <person name="Starkenburg S.R."/>
            <person name="Cattolico R.A."/>
        </authorList>
    </citation>
    <scope>NUCLEOTIDE SEQUENCE</scope>
    <source>
        <strain evidence="3">CCMP291</strain>
    </source>
</reference>
<feature type="region of interest" description="Disordered" evidence="1">
    <location>
        <begin position="233"/>
        <end position="257"/>
    </location>
</feature>
<evidence type="ECO:0000313" key="2">
    <source>
        <dbReference type="EMBL" id="KOO30304.1"/>
    </source>
</evidence>
<protein>
    <submittedName>
        <fullName evidence="2">Alpha,alpha-trehalose-phosphate synthase</fullName>
    </submittedName>
</protein>
<dbReference type="InterPro" id="IPR011989">
    <property type="entry name" value="ARM-like"/>
</dbReference>
<dbReference type="Proteomes" id="UP000037460">
    <property type="component" value="Unassembled WGS sequence"/>
</dbReference>
<gene>
    <name evidence="2" type="ORF">Ctob_004063</name>
</gene>
<proteinExistence type="predicted"/>
<evidence type="ECO:0000313" key="3">
    <source>
        <dbReference type="Proteomes" id="UP000037460"/>
    </source>
</evidence>
<dbReference type="AlphaFoldDB" id="A0A0M0JUU9"/>
<dbReference type="SUPFAM" id="SSF48371">
    <property type="entry name" value="ARM repeat"/>
    <property type="match status" value="1"/>
</dbReference>
<dbReference type="InterPro" id="IPR016024">
    <property type="entry name" value="ARM-type_fold"/>
</dbReference>
<dbReference type="EMBL" id="JWZX01002250">
    <property type="protein sequence ID" value="KOO30304.1"/>
    <property type="molecule type" value="Genomic_DNA"/>
</dbReference>
<sequence length="392" mass="41006">MLATLLSSLTGLSGSDTRTGALVPPPADAENAAKALRKLCESATLSDATAEQAEMVKATVTALLQEAAEGSPASASVLCAAVIAATTAIDAIDKHPEVDVAEAGLLRWGHLRVNVLQVLLHLASSELGCTRVLAQTSDGAASACVALLRSNASRTDMEGVRTAANILKNLSMPPAIRARVGSLEGLYDALLNHVTHRDPNTGAIAAATLRILVEGCPPNARLAALTAAEAEPGAASRATSASERDEEAERARLDADSSDSGFGPVLAADLTKMHPFCRVELARFMCLVLSQALDTLAPWQQRRLTTAAVLRFAIFPLASKHAPLHREVCAALLAARRVYRERSELGPWPVSTLECTLWVPGPQGERSLAAELQQVASAGTISVDELAVLVGD</sequence>
<dbReference type="Gene3D" id="1.25.10.10">
    <property type="entry name" value="Leucine-rich Repeat Variant"/>
    <property type="match status" value="1"/>
</dbReference>
<evidence type="ECO:0000256" key="1">
    <source>
        <dbReference type="SAM" id="MobiDB-lite"/>
    </source>
</evidence>
<organism evidence="2 3">
    <name type="scientific">Chrysochromulina tobinii</name>
    <dbReference type="NCBI Taxonomy" id="1460289"/>
    <lineage>
        <taxon>Eukaryota</taxon>
        <taxon>Haptista</taxon>
        <taxon>Haptophyta</taxon>
        <taxon>Prymnesiophyceae</taxon>
        <taxon>Prymnesiales</taxon>
        <taxon>Chrysochromulinaceae</taxon>
        <taxon>Chrysochromulina</taxon>
    </lineage>
</organism>
<comment type="caution">
    <text evidence="2">The sequence shown here is derived from an EMBL/GenBank/DDBJ whole genome shotgun (WGS) entry which is preliminary data.</text>
</comment>
<keyword evidence="3" id="KW-1185">Reference proteome</keyword>
<accession>A0A0M0JUU9</accession>